<gene>
    <name evidence="7" type="ORF">MEDL_11680</name>
</gene>
<evidence type="ECO:0000313" key="7">
    <source>
        <dbReference type="EMBL" id="CAG2196827.1"/>
    </source>
</evidence>
<dbReference type="InterPro" id="IPR012896">
    <property type="entry name" value="Integrin_bsu_tail"/>
</dbReference>
<dbReference type="Gene3D" id="4.10.1240.30">
    <property type="match status" value="1"/>
</dbReference>
<dbReference type="GO" id="GO:0033627">
    <property type="term" value="P:cell adhesion mediated by integrin"/>
    <property type="evidence" value="ECO:0007669"/>
    <property type="project" value="TreeGrafter"/>
</dbReference>
<organism evidence="7 8">
    <name type="scientific">Mytilus edulis</name>
    <name type="common">Blue mussel</name>
    <dbReference type="NCBI Taxonomy" id="6550"/>
    <lineage>
        <taxon>Eukaryota</taxon>
        <taxon>Metazoa</taxon>
        <taxon>Spiralia</taxon>
        <taxon>Lophotrochozoa</taxon>
        <taxon>Mollusca</taxon>
        <taxon>Bivalvia</taxon>
        <taxon>Autobranchia</taxon>
        <taxon>Pteriomorphia</taxon>
        <taxon>Mytilida</taxon>
        <taxon>Mytiloidea</taxon>
        <taxon>Mytilidae</taxon>
        <taxon>Mytilinae</taxon>
        <taxon>Mytilus</taxon>
    </lineage>
</organism>
<proteinExistence type="predicted"/>
<dbReference type="Pfam" id="PF08725">
    <property type="entry name" value="Integrin_b_cyt"/>
    <property type="match status" value="1"/>
</dbReference>
<sequence>MKIVHTGNSIVVIWFLLYVYTVIQGEPYWTVNERVSGYGDNLTLFCLIDDCCTEAGGWIKFDPDYETIYLDVRNSKNNTSKDKYASTTNTTGFTDKRFFASQMLSRTLTMAYMKVDVETFPAHLILLGKNCSTTIESCVSSDGNKACVQCVVLHTGEYKGGCEGHCGDRKVIKKPSLPEGYSICEFKTEDDCIFYFTYEYDDNNELKIIARETKENNSVDILQNVPTKVNVLAIVLGVVIGIVLLGLTLLLIWKVITTINDRKLLAEFEMETRDAKWDPGEQSVYKPGTSLYGKPTYALI</sequence>
<dbReference type="OrthoDB" id="410592at2759"/>
<dbReference type="GO" id="GO:0007160">
    <property type="term" value="P:cell-matrix adhesion"/>
    <property type="evidence" value="ECO:0007669"/>
    <property type="project" value="TreeGrafter"/>
</dbReference>
<keyword evidence="1" id="KW-0677">Repeat</keyword>
<dbReference type="InterPro" id="IPR015812">
    <property type="entry name" value="Integrin_bsu"/>
</dbReference>
<dbReference type="PANTHER" id="PTHR10082">
    <property type="entry name" value="INTEGRIN BETA SUBUNIT"/>
    <property type="match status" value="1"/>
</dbReference>
<keyword evidence="3" id="KW-1015">Disulfide bond</keyword>
<dbReference type="GO" id="GO:0005178">
    <property type="term" value="F:integrin binding"/>
    <property type="evidence" value="ECO:0007669"/>
    <property type="project" value="TreeGrafter"/>
</dbReference>
<dbReference type="GO" id="GO:0008305">
    <property type="term" value="C:integrin complex"/>
    <property type="evidence" value="ECO:0007669"/>
    <property type="project" value="TreeGrafter"/>
</dbReference>
<comment type="caution">
    <text evidence="7">The sequence shown here is derived from an EMBL/GenBank/DDBJ whole genome shotgun (WGS) entry which is preliminary data.</text>
</comment>
<dbReference type="GO" id="GO:0009986">
    <property type="term" value="C:cell surface"/>
    <property type="evidence" value="ECO:0007669"/>
    <property type="project" value="TreeGrafter"/>
</dbReference>
<keyword evidence="4" id="KW-0325">Glycoprotein</keyword>
<keyword evidence="5" id="KW-0472">Membrane</keyword>
<dbReference type="InterPro" id="IPR014836">
    <property type="entry name" value="Integrin_bsu_cyt_dom"/>
</dbReference>
<dbReference type="SMR" id="A0A8S3QPQ1"/>
<dbReference type="Gene3D" id="1.20.5.100">
    <property type="entry name" value="Cytochrome c1, transmembrane anchor, C-terminal"/>
    <property type="match status" value="1"/>
</dbReference>
<dbReference type="InterPro" id="IPR036349">
    <property type="entry name" value="Integrin_bsu_tail_dom_sf"/>
</dbReference>
<feature type="domain" description="Integrin beta subunit tail" evidence="6">
    <location>
        <begin position="142"/>
        <end position="217"/>
    </location>
</feature>
<dbReference type="Proteomes" id="UP000683360">
    <property type="component" value="Unassembled WGS sequence"/>
</dbReference>
<dbReference type="GO" id="GO:0098609">
    <property type="term" value="P:cell-cell adhesion"/>
    <property type="evidence" value="ECO:0007669"/>
    <property type="project" value="TreeGrafter"/>
</dbReference>
<dbReference type="PANTHER" id="PTHR10082:SF60">
    <property type="entry name" value="INTEGRIN BETA-PS"/>
    <property type="match status" value="1"/>
</dbReference>
<dbReference type="Gene3D" id="1.20.5.630">
    <property type="entry name" value="Integrin beta subunit, cytoplasmic domain"/>
    <property type="match status" value="1"/>
</dbReference>
<evidence type="ECO:0000259" key="6">
    <source>
        <dbReference type="SMART" id="SM01242"/>
    </source>
</evidence>
<dbReference type="GO" id="GO:0016477">
    <property type="term" value="P:cell migration"/>
    <property type="evidence" value="ECO:0007669"/>
    <property type="project" value="TreeGrafter"/>
</dbReference>
<dbReference type="Pfam" id="PF07965">
    <property type="entry name" value="Integrin_B_tail"/>
    <property type="match status" value="1"/>
</dbReference>
<keyword evidence="2 5" id="KW-1133">Transmembrane helix</keyword>
<accession>A0A8S3QPQ1</accession>
<dbReference type="GO" id="GO:0007229">
    <property type="term" value="P:integrin-mediated signaling pathway"/>
    <property type="evidence" value="ECO:0007669"/>
    <property type="project" value="TreeGrafter"/>
</dbReference>
<dbReference type="SMART" id="SM01242">
    <property type="entry name" value="Integrin_B_tail"/>
    <property type="match status" value="1"/>
</dbReference>
<keyword evidence="8" id="KW-1185">Reference proteome</keyword>
<evidence type="ECO:0000256" key="4">
    <source>
        <dbReference type="ARBA" id="ARBA00023180"/>
    </source>
</evidence>
<dbReference type="AlphaFoldDB" id="A0A8S3QPQ1"/>
<reference evidence="7" key="1">
    <citation type="submission" date="2021-03" db="EMBL/GenBank/DDBJ databases">
        <authorList>
            <person name="Bekaert M."/>
        </authorList>
    </citation>
    <scope>NUCLEOTIDE SEQUENCE</scope>
</reference>
<dbReference type="EMBL" id="CAJPWZ010000577">
    <property type="protein sequence ID" value="CAG2196827.1"/>
    <property type="molecule type" value="Genomic_DNA"/>
</dbReference>
<feature type="transmembrane region" description="Helical" evidence="5">
    <location>
        <begin position="231"/>
        <end position="253"/>
    </location>
</feature>
<dbReference type="SUPFAM" id="SSF69687">
    <property type="entry name" value="Integrin beta tail domain"/>
    <property type="match status" value="1"/>
</dbReference>
<evidence type="ECO:0000256" key="1">
    <source>
        <dbReference type="ARBA" id="ARBA00022737"/>
    </source>
</evidence>
<evidence type="ECO:0000256" key="3">
    <source>
        <dbReference type="ARBA" id="ARBA00023157"/>
    </source>
</evidence>
<dbReference type="GO" id="GO:0005925">
    <property type="term" value="C:focal adhesion"/>
    <property type="evidence" value="ECO:0007669"/>
    <property type="project" value="TreeGrafter"/>
</dbReference>
<protein>
    <submittedName>
        <fullName evidence="7">ITGB1</fullName>
    </submittedName>
</protein>
<keyword evidence="5" id="KW-0812">Transmembrane</keyword>
<evidence type="ECO:0000256" key="2">
    <source>
        <dbReference type="ARBA" id="ARBA00022989"/>
    </source>
</evidence>
<evidence type="ECO:0000313" key="8">
    <source>
        <dbReference type="Proteomes" id="UP000683360"/>
    </source>
</evidence>
<evidence type="ECO:0000256" key="5">
    <source>
        <dbReference type="SAM" id="Phobius"/>
    </source>
</evidence>
<name>A0A8S3QPQ1_MYTED</name>